<dbReference type="AlphaFoldDB" id="A0AAN7EZF1"/>
<reference evidence="2 3" key="1">
    <citation type="journal article" date="2023" name="G3 (Bethesda)">
        <title>A haplotype-resolved chromosome-scale genome for Quercus rubra L. provides insights into the genetics of adaptive traits for red oak species.</title>
        <authorList>
            <person name="Kapoor B."/>
            <person name="Jenkins J."/>
            <person name="Schmutz J."/>
            <person name="Zhebentyayeva T."/>
            <person name="Kuelheim C."/>
            <person name="Coggeshall M."/>
            <person name="Heim C."/>
            <person name="Lasky J.R."/>
            <person name="Leites L."/>
            <person name="Islam-Faridi N."/>
            <person name="Romero-Severson J."/>
            <person name="DeLeo V.L."/>
            <person name="Lucas S.M."/>
            <person name="Lazic D."/>
            <person name="Gailing O."/>
            <person name="Carlson J."/>
            <person name="Staton M."/>
        </authorList>
    </citation>
    <scope>NUCLEOTIDE SEQUENCE [LARGE SCALE GENOMIC DNA]</scope>
    <source>
        <strain evidence="2">Pseudo-F2</strain>
    </source>
</reference>
<name>A0AAN7EZF1_QUERU</name>
<accession>A0AAN7EZF1</accession>
<proteinExistence type="predicted"/>
<dbReference type="Pfam" id="PF03478">
    <property type="entry name" value="Beta-prop_KIB1-4"/>
    <property type="match status" value="1"/>
</dbReference>
<feature type="domain" description="KIB1-4 beta-propeller" evidence="1">
    <location>
        <begin position="133"/>
        <end position="374"/>
    </location>
</feature>
<evidence type="ECO:0000259" key="1">
    <source>
        <dbReference type="Pfam" id="PF03478"/>
    </source>
</evidence>
<dbReference type="PANTHER" id="PTHR33127:SF5">
    <property type="entry name" value="TRANSMEMBRANE PROTEIN"/>
    <property type="match status" value="1"/>
</dbReference>
<evidence type="ECO:0000313" key="3">
    <source>
        <dbReference type="Proteomes" id="UP001324115"/>
    </source>
</evidence>
<comment type="caution">
    <text evidence="2">The sequence shown here is derived from an EMBL/GenBank/DDBJ whole genome shotgun (WGS) entry which is preliminary data.</text>
</comment>
<dbReference type="EMBL" id="JAXUIC010000007">
    <property type="protein sequence ID" value="KAK4583085.1"/>
    <property type="molecule type" value="Genomic_DNA"/>
</dbReference>
<dbReference type="PANTHER" id="PTHR33127">
    <property type="entry name" value="TRANSMEMBRANE PROTEIN"/>
    <property type="match status" value="1"/>
</dbReference>
<dbReference type="Proteomes" id="UP001324115">
    <property type="component" value="Unassembled WGS sequence"/>
</dbReference>
<protein>
    <recommendedName>
        <fullName evidence="1">KIB1-4 beta-propeller domain-containing protein</fullName>
    </recommendedName>
</protein>
<organism evidence="2 3">
    <name type="scientific">Quercus rubra</name>
    <name type="common">Northern red oak</name>
    <name type="synonym">Quercus borealis</name>
    <dbReference type="NCBI Taxonomy" id="3512"/>
    <lineage>
        <taxon>Eukaryota</taxon>
        <taxon>Viridiplantae</taxon>
        <taxon>Streptophyta</taxon>
        <taxon>Embryophyta</taxon>
        <taxon>Tracheophyta</taxon>
        <taxon>Spermatophyta</taxon>
        <taxon>Magnoliopsida</taxon>
        <taxon>eudicotyledons</taxon>
        <taxon>Gunneridae</taxon>
        <taxon>Pentapetalae</taxon>
        <taxon>rosids</taxon>
        <taxon>fabids</taxon>
        <taxon>Fagales</taxon>
        <taxon>Fagaceae</taxon>
        <taxon>Quercus</taxon>
    </lineage>
</organism>
<keyword evidence="3" id="KW-1185">Reference proteome</keyword>
<gene>
    <name evidence="2" type="ORF">RGQ29_026030</name>
</gene>
<evidence type="ECO:0000313" key="2">
    <source>
        <dbReference type="EMBL" id="KAK4583085.1"/>
    </source>
</evidence>
<dbReference type="InterPro" id="IPR005174">
    <property type="entry name" value="KIB1-4_b-propeller"/>
</dbReference>
<sequence>MSENIVQFFKQEEEKKKEEELDGLSFELPFHLLSLNEEELDGSCSEFSLDILREKEKEEVLERPWSELPFHLLCLFSAPLILRDLDTFRAICKSWRLSSPMSPLRPLLDPPYSRSPCLMSLVKQKCIFFHPMHDNVIYQMDTPELWGATIRCSKYGWLLLSRKNGSVFFFHPFDRIKIELPSYSNWKRCESMSFSSPPTSIDCFVIGIILYGEKFIIIRRGEVAWTLCEFTDYFRPFNDSNPLLYKGRCYWLGVRGYDLPAEVGIFDPHEYLSHPNQYKYRWKYLPPIIPPKHLNNSLKNSYLLESDGKLFAVFELHEIEPSIQIYSVNLSFGPRMEWHKVTNIENKMLYVSSGGSFSELAVAKDMSNKIYLPNVLDNNGIFYSLETNKYHSCFSDYSSRNTSLGKELTNCTWTIPSCIDLDEGFKW</sequence>